<accession>A0ABW3LVX6</accession>
<proteinExistence type="predicted"/>
<gene>
    <name evidence="3" type="ORF">ACFQ2N_06605</name>
</gene>
<feature type="signal peptide" evidence="2">
    <location>
        <begin position="1"/>
        <end position="20"/>
    </location>
</feature>
<evidence type="ECO:0000313" key="4">
    <source>
        <dbReference type="Proteomes" id="UP001597033"/>
    </source>
</evidence>
<name>A0ABW3LVX6_9GAMM</name>
<evidence type="ECO:0000256" key="1">
    <source>
        <dbReference type="SAM" id="MobiDB-lite"/>
    </source>
</evidence>
<keyword evidence="2" id="KW-0732">Signal</keyword>
<keyword evidence="4" id="KW-1185">Reference proteome</keyword>
<sequence length="101" mass="10540">MIAALLLAVLVTLPVLDAFACAFEGTAAHATSELQAGPHDDEGDTRSHGACGHHHCHHASANILPDVAMRNAPLKRLLPVGYADPLPLAGILEGPMRPPRA</sequence>
<comment type="caution">
    <text evidence="3">The sequence shown here is derived from an EMBL/GenBank/DDBJ whole genome shotgun (WGS) entry which is preliminary data.</text>
</comment>
<evidence type="ECO:0000256" key="2">
    <source>
        <dbReference type="SAM" id="SignalP"/>
    </source>
</evidence>
<feature type="chain" id="PRO_5045182409" description="DUF2946 domain-containing protein" evidence="2">
    <location>
        <begin position="21"/>
        <end position="101"/>
    </location>
</feature>
<dbReference type="Proteomes" id="UP001597033">
    <property type="component" value="Unassembled WGS sequence"/>
</dbReference>
<evidence type="ECO:0008006" key="5">
    <source>
        <dbReference type="Google" id="ProtNLM"/>
    </source>
</evidence>
<dbReference type="RefSeq" id="WP_162375416.1">
    <property type="nucleotide sequence ID" value="NZ_JBHTKN010000003.1"/>
</dbReference>
<organism evidence="3 4">
    <name type="scientific">Pseudoxanthomonas kaohsiungensis</name>
    <dbReference type="NCBI Taxonomy" id="283923"/>
    <lineage>
        <taxon>Bacteria</taxon>
        <taxon>Pseudomonadati</taxon>
        <taxon>Pseudomonadota</taxon>
        <taxon>Gammaproteobacteria</taxon>
        <taxon>Lysobacterales</taxon>
        <taxon>Lysobacteraceae</taxon>
        <taxon>Pseudoxanthomonas</taxon>
    </lineage>
</organism>
<feature type="compositionally biased region" description="Basic and acidic residues" evidence="1">
    <location>
        <begin position="38"/>
        <end position="47"/>
    </location>
</feature>
<reference evidence="4" key="1">
    <citation type="journal article" date="2019" name="Int. J. Syst. Evol. Microbiol.">
        <title>The Global Catalogue of Microorganisms (GCM) 10K type strain sequencing project: providing services to taxonomists for standard genome sequencing and annotation.</title>
        <authorList>
            <consortium name="The Broad Institute Genomics Platform"/>
            <consortium name="The Broad Institute Genome Sequencing Center for Infectious Disease"/>
            <person name="Wu L."/>
            <person name="Ma J."/>
        </authorList>
    </citation>
    <scope>NUCLEOTIDE SEQUENCE [LARGE SCALE GENOMIC DNA]</scope>
    <source>
        <strain evidence="4">CCUG 55854</strain>
    </source>
</reference>
<protein>
    <recommendedName>
        <fullName evidence="5">DUF2946 domain-containing protein</fullName>
    </recommendedName>
</protein>
<feature type="region of interest" description="Disordered" evidence="1">
    <location>
        <begin position="32"/>
        <end position="52"/>
    </location>
</feature>
<dbReference type="EMBL" id="JBHTKN010000003">
    <property type="protein sequence ID" value="MFD1042013.1"/>
    <property type="molecule type" value="Genomic_DNA"/>
</dbReference>
<evidence type="ECO:0000313" key="3">
    <source>
        <dbReference type="EMBL" id="MFD1042013.1"/>
    </source>
</evidence>